<keyword evidence="7" id="KW-1133">Transmembrane helix</keyword>
<evidence type="ECO:0000256" key="6">
    <source>
        <dbReference type="ARBA" id="ARBA00022833"/>
    </source>
</evidence>
<dbReference type="CDD" id="cd07325">
    <property type="entry name" value="M48_Ste24p_like"/>
    <property type="match status" value="1"/>
</dbReference>
<dbReference type="PANTHER" id="PTHR43221">
    <property type="entry name" value="PROTEASE HTPX"/>
    <property type="match status" value="1"/>
</dbReference>
<keyword evidence="8 10" id="KW-0482">Metalloprotease</keyword>
<dbReference type="InterPro" id="IPR050083">
    <property type="entry name" value="HtpX_protease"/>
</dbReference>
<evidence type="ECO:0000256" key="5">
    <source>
        <dbReference type="ARBA" id="ARBA00022801"/>
    </source>
</evidence>
<keyword evidence="3" id="KW-0812">Transmembrane</keyword>
<accession>A0A937RMG1</accession>
<keyword evidence="6 10" id="KW-0862">Zinc</keyword>
<evidence type="ECO:0000256" key="4">
    <source>
        <dbReference type="ARBA" id="ARBA00022723"/>
    </source>
</evidence>
<evidence type="ECO:0000256" key="1">
    <source>
        <dbReference type="ARBA" id="ARBA00022475"/>
    </source>
</evidence>
<comment type="similarity">
    <text evidence="10">Belongs to the peptidase M48 family.</text>
</comment>
<dbReference type="GO" id="GO:0004222">
    <property type="term" value="F:metalloendopeptidase activity"/>
    <property type="evidence" value="ECO:0007669"/>
    <property type="project" value="InterPro"/>
</dbReference>
<gene>
    <name evidence="13" type="ORF">I7412_15785</name>
</gene>
<evidence type="ECO:0000259" key="12">
    <source>
        <dbReference type="Pfam" id="PF01435"/>
    </source>
</evidence>
<proteinExistence type="inferred from homology"/>
<dbReference type="GO" id="GO:0006508">
    <property type="term" value="P:proteolysis"/>
    <property type="evidence" value="ECO:0007669"/>
    <property type="project" value="UniProtKB-KW"/>
</dbReference>
<protein>
    <submittedName>
        <fullName evidence="13">M48 family metallopeptidase</fullName>
    </submittedName>
</protein>
<evidence type="ECO:0000313" key="13">
    <source>
        <dbReference type="EMBL" id="MBL7628586.1"/>
    </source>
</evidence>
<evidence type="ECO:0000256" key="2">
    <source>
        <dbReference type="ARBA" id="ARBA00022670"/>
    </source>
</evidence>
<keyword evidence="1" id="KW-1003">Cell membrane</keyword>
<dbReference type="GO" id="GO:0046872">
    <property type="term" value="F:metal ion binding"/>
    <property type="evidence" value="ECO:0007669"/>
    <property type="project" value="UniProtKB-KW"/>
</dbReference>
<feature type="region of interest" description="Disordered" evidence="11">
    <location>
        <begin position="1"/>
        <end position="24"/>
    </location>
</feature>
<dbReference type="InterPro" id="IPR001915">
    <property type="entry name" value="Peptidase_M48"/>
</dbReference>
<dbReference type="Gene3D" id="3.30.2010.10">
    <property type="entry name" value="Metalloproteases ('zincins'), catalytic domain"/>
    <property type="match status" value="1"/>
</dbReference>
<comment type="caution">
    <text evidence="13">The sequence shown here is derived from an EMBL/GenBank/DDBJ whole genome shotgun (WGS) entry which is preliminary data.</text>
</comment>
<feature type="domain" description="Peptidase M48" evidence="12">
    <location>
        <begin position="88"/>
        <end position="282"/>
    </location>
</feature>
<dbReference type="PANTHER" id="PTHR43221:SF3">
    <property type="entry name" value="SLL1280 PROTEIN"/>
    <property type="match status" value="1"/>
</dbReference>
<feature type="compositionally biased region" description="Low complexity" evidence="11">
    <location>
        <begin position="10"/>
        <end position="24"/>
    </location>
</feature>
<evidence type="ECO:0000256" key="9">
    <source>
        <dbReference type="ARBA" id="ARBA00023136"/>
    </source>
</evidence>
<organism evidence="13 14">
    <name type="scientific">Frankia nepalensis</name>
    <dbReference type="NCBI Taxonomy" id="1836974"/>
    <lineage>
        <taxon>Bacteria</taxon>
        <taxon>Bacillati</taxon>
        <taxon>Actinomycetota</taxon>
        <taxon>Actinomycetes</taxon>
        <taxon>Frankiales</taxon>
        <taxon>Frankiaceae</taxon>
        <taxon>Frankia</taxon>
    </lineage>
</organism>
<keyword evidence="5 10" id="KW-0378">Hydrolase</keyword>
<dbReference type="EMBL" id="JAEACQ010000192">
    <property type="protein sequence ID" value="MBL7628586.1"/>
    <property type="molecule type" value="Genomic_DNA"/>
</dbReference>
<dbReference type="Proteomes" id="UP000604475">
    <property type="component" value="Unassembled WGS sequence"/>
</dbReference>
<evidence type="ECO:0000256" key="11">
    <source>
        <dbReference type="SAM" id="MobiDB-lite"/>
    </source>
</evidence>
<keyword evidence="4" id="KW-0479">Metal-binding</keyword>
<evidence type="ECO:0000256" key="7">
    <source>
        <dbReference type="ARBA" id="ARBA00022989"/>
    </source>
</evidence>
<evidence type="ECO:0000313" key="14">
    <source>
        <dbReference type="Proteomes" id="UP000604475"/>
    </source>
</evidence>
<dbReference type="Pfam" id="PF01435">
    <property type="entry name" value="Peptidase_M48"/>
    <property type="match status" value="1"/>
</dbReference>
<comment type="cofactor">
    <cofactor evidence="10">
        <name>Zn(2+)</name>
        <dbReference type="ChEBI" id="CHEBI:29105"/>
    </cofactor>
    <text evidence="10">Binds 1 zinc ion per subunit.</text>
</comment>
<reference evidence="13" key="1">
    <citation type="submission" date="2020-12" db="EMBL/GenBank/DDBJ databases">
        <title>Genomic characterization of non-nitrogen-fixing Frankia strains.</title>
        <authorList>
            <person name="Carlos-Shanley C."/>
            <person name="Guerra T."/>
            <person name="Hahn D."/>
        </authorList>
    </citation>
    <scope>NUCLEOTIDE SEQUENCE</scope>
    <source>
        <strain evidence="13">CN6</strain>
    </source>
</reference>
<evidence type="ECO:0000256" key="3">
    <source>
        <dbReference type="ARBA" id="ARBA00022692"/>
    </source>
</evidence>
<keyword evidence="14" id="KW-1185">Reference proteome</keyword>
<keyword evidence="2 10" id="KW-0645">Protease</keyword>
<dbReference type="AlphaFoldDB" id="A0A937RMG1"/>
<sequence>MDEPGMFAKPAGTTRARPAGTGRAPRVRLAGLDADTFRHPLDLQATSNLKRVPGFDKAVAKFIEWGVERVEYVEHTASGVRVGDRQLPRVHRLLREACAVLDIPEPELFVRQGPMNAYTSGHNHPYVVLFTELIDIMSEDELLGVISHEAGHIKCGHVLYKTMARVFGGAASVGMGRANVMTAAVGIGIRVALKSWDRASEFTADRAAMLATQDLDACVGMMMKLAGGVRSDQMSTAAFLEQARRLDDLASESKISRFHRFQLRVGSSHPLVVERARHFHEWITSGQPGDLIDRYGAAVIPIQPVVGPDGRY</sequence>
<name>A0A937RMG1_9ACTN</name>
<evidence type="ECO:0000256" key="10">
    <source>
        <dbReference type="RuleBase" id="RU003983"/>
    </source>
</evidence>
<evidence type="ECO:0000256" key="8">
    <source>
        <dbReference type="ARBA" id="ARBA00023049"/>
    </source>
</evidence>
<keyword evidence="9" id="KW-0472">Membrane</keyword>